<feature type="compositionally biased region" description="Polar residues" evidence="1">
    <location>
        <begin position="242"/>
        <end position="252"/>
    </location>
</feature>
<dbReference type="Proteomes" id="UP000030672">
    <property type="component" value="Unassembled WGS sequence"/>
</dbReference>
<reference evidence="2 3" key="1">
    <citation type="journal article" date="2014" name="BMC Genomics">
        <title>Genome sequencing of four Aureobasidium pullulans varieties: biotechnological potential, stress tolerance, and description of new species.</title>
        <authorList>
            <person name="Gostin Ar C."/>
            <person name="Ohm R.A."/>
            <person name="Kogej T."/>
            <person name="Sonjak S."/>
            <person name="Turk M."/>
            <person name="Zajc J."/>
            <person name="Zalar P."/>
            <person name="Grube M."/>
            <person name="Sun H."/>
            <person name="Han J."/>
            <person name="Sharma A."/>
            <person name="Chiniquy J."/>
            <person name="Ngan C.Y."/>
            <person name="Lipzen A."/>
            <person name="Barry K."/>
            <person name="Grigoriev I.V."/>
            <person name="Gunde-Cimerman N."/>
        </authorList>
    </citation>
    <scope>NUCLEOTIDE SEQUENCE [LARGE SCALE GENOMIC DNA]</scope>
    <source>
        <strain evidence="2 3">CBS 110374</strain>
    </source>
</reference>
<sequence length="320" mass="35287">MSWEIQDRHLWIGFGVFLFVAVKGIERCLRTTVQLSEIYDPDHAKAANGTQAEDSISLEALSTLVTSPNQDISNSATSLILSRFAQDDSATSSLTNDLFSSSADTRLRAKRTLDLFDSLAADLYPLNDSVISTLHDKSNPTVQVMCRAYLKAARKYRQGRLASLVEVAEAVEESTRISHGDVRQAHRYPETHFVFPQHGENVEVISPARFQPVSQRVESLVDMLAEQAVMTRPMVRFAAPGEQNSGLASSTPPELPALDGIDAVDDEVPHAAAARARFQASSNHEAEVRRQRREAMVLHEGGGIIGSDDIIHPRTDSRRQ</sequence>
<evidence type="ECO:0000313" key="2">
    <source>
        <dbReference type="EMBL" id="KEQ65437.1"/>
    </source>
</evidence>
<organism evidence="2 3">
    <name type="scientific">Aureobasidium melanogenum (strain CBS 110374)</name>
    <name type="common">Aureobasidium pullulans var. melanogenum</name>
    <dbReference type="NCBI Taxonomy" id="1043003"/>
    <lineage>
        <taxon>Eukaryota</taxon>
        <taxon>Fungi</taxon>
        <taxon>Dikarya</taxon>
        <taxon>Ascomycota</taxon>
        <taxon>Pezizomycotina</taxon>
        <taxon>Dothideomycetes</taxon>
        <taxon>Dothideomycetidae</taxon>
        <taxon>Dothideales</taxon>
        <taxon>Saccotheciaceae</taxon>
        <taxon>Aureobasidium</taxon>
    </lineage>
</organism>
<evidence type="ECO:0000313" key="3">
    <source>
        <dbReference type="Proteomes" id="UP000030672"/>
    </source>
</evidence>
<dbReference type="GeneID" id="63913865"/>
<dbReference type="RefSeq" id="XP_040882460.1">
    <property type="nucleotide sequence ID" value="XM_041020492.1"/>
</dbReference>
<gene>
    <name evidence="2" type="ORF">M437DRAFT_42033</name>
</gene>
<protein>
    <submittedName>
        <fullName evidence="2">Uncharacterized protein</fullName>
    </submittedName>
</protein>
<name>A0A074W693_AURM1</name>
<evidence type="ECO:0000256" key="1">
    <source>
        <dbReference type="SAM" id="MobiDB-lite"/>
    </source>
</evidence>
<accession>A0A074W693</accession>
<dbReference type="EMBL" id="KL584827">
    <property type="protein sequence ID" value="KEQ65437.1"/>
    <property type="molecule type" value="Genomic_DNA"/>
</dbReference>
<proteinExistence type="predicted"/>
<feature type="region of interest" description="Disordered" evidence="1">
    <location>
        <begin position="241"/>
        <end position="260"/>
    </location>
</feature>
<keyword evidence="3" id="KW-1185">Reference proteome</keyword>
<dbReference type="AlphaFoldDB" id="A0A074W693"/>
<dbReference type="HOGENOM" id="CLU_1008908_0_0_1"/>